<evidence type="ECO:0000313" key="1">
    <source>
        <dbReference type="EMBL" id="MBA9088599.1"/>
    </source>
</evidence>
<protein>
    <submittedName>
        <fullName evidence="1">Uncharacterized protein</fullName>
    </submittedName>
</protein>
<gene>
    <name evidence="1" type="ORF">FHR92_005116</name>
</gene>
<name>A0A7W3SYJ1_9BACL</name>
<sequence length="38" mass="4517">MDFDNMVWMATDDENGYCTAFYQDVSREQTEQYLKTLG</sequence>
<dbReference type="AlphaFoldDB" id="A0A7W3SYJ1"/>
<comment type="caution">
    <text evidence="1">The sequence shown here is derived from an EMBL/GenBank/DDBJ whole genome shotgun (WGS) entry which is preliminary data.</text>
</comment>
<accession>A0A7W3SYJ1</accession>
<organism evidence="1 2">
    <name type="scientific">Fontibacillus solani</name>
    <dbReference type="NCBI Taxonomy" id="1572857"/>
    <lineage>
        <taxon>Bacteria</taxon>
        <taxon>Bacillati</taxon>
        <taxon>Bacillota</taxon>
        <taxon>Bacilli</taxon>
        <taxon>Bacillales</taxon>
        <taxon>Paenibacillaceae</taxon>
        <taxon>Fontibacillus</taxon>
    </lineage>
</organism>
<dbReference type="Proteomes" id="UP000567067">
    <property type="component" value="Unassembled WGS sequence"/>
</dbReference>
<proteinExistence type="predicted"/>
<evidence type="ECO:0000313" key="2">
    <source>
        <dbReference type="Proteomes" id="UP000567067"/>
    </source>
</evidence>
<reference evidence="1 2" key="1">
    <citation type="submission" date="2020-08" db="EMBL/GenBank/DDBJ databases">
        <title>Genomic Encyclopedia of Type Strains, Phase III (KMG-III): the genomes of soil and plant-associated and newly described type strains.</title>
        <authorList>
            <person name="Whitman W."/>
        </authorList>
    </citation>
    <scope>NUCLEOTIDE SEQUENCE [LARGE SCALE GENOMIC DNA]</scope>
    <source>
        <strain evidence="1 2">CECT 8693</strain>
    </source>
</reference>
<keyword evidence="2" id="KW-1185">Reference proteome</keyword>
<dbReference type="EMBL" id="JACJIP010000057">
    <property type="protein sequence ID" value="MBA9088599.1"/>
    <property type="molecule type" value="Genomic_DNA"/>
</dbReference>